<feature type="region of interest" description="Disordered" evidence="1">
    <location>
        <begin position="323"/>
        <end position="365"/>
    </location>
</feature>
<name>A0A699IDR7_TANCI</name>
<feature type="non-terminal residue" evidence="2">
    <location>
        <position position="365"/>
    </location>
</feature>
<organism evidence="2">
    <name type="scientific">Tanacetum cinerariifolium</name>
    <name type="common">Dalmatian daisy</name>
    <name type="synonym">Chrysanthemum cinerariifolium</name>
    <dbReference type="NCBI Taxonomy" id="118510"/>
    <lineage>
        <taxon>Eukaryota</taxon>
        <taxon>Viridiplantae</taxon>
        <taxon>Streptophyta</taxon>
        <taxon>Embryophyta</taxon>
        <taxon>Tracheophyta</taxon>
        <taxon>Spermatophyta</taxon>
        <taxon>Magnoliopsida</taxon>
        <taxon>eudicotyledons</taxon>
        <taxon>Gunneridae</taxon>
        <taxon>Pentapetalae</taxon>
        <taxon>asterids</taxon>
        <taxon>campanulids</taxon>
        <taxon>Asterales</taxon>
        <taxon>Asteraceae</taxon>
        <taxon>Asteroideae</taxon>
        <taxon>Anthemideae</taxon>
        <taxon>Anthemidinae</taxon>
        <taxon>Tanacetum</taxon>
    </lineage>
</organism>
<sequence>MHVDIKYVESLKKEIDELESDEAEFSNMYDMIVQECVSNDVMCSYFLSLSDLDALAELQCLYLYKVKECDCLTQKLSKQTESVSKEVHNELSRCFAKLEKHSISLELALQKYLKAQLQDKNIAISELKKLIKKGKEKSVETKFNKPSVVRQPNAQRISKPSVLGKPAPFSDSLERQYFPRTKSVPKTNESEGLSKPVTAQTLPQTTRQVASNTNVLRPGMSKSQTNVSRRHHTSNQMKDKVVPNNSQVKLKKTQVEDHPRIPSISNNIKSVTACNDSLNSKTSNVNDVCATCGKCLVDSDHFAYVTKILNDVNARTKKPNVVPISTRKPKSHANKSVATPHKKKVASKSTTQKPKSYYRMLYEKT</sequence>
<comment type="caution">
    <text evidence="2">The sequence shown here is derived from an EMBL/GenBank/DDBJ whole genome shotgun (WGS) entry which is preliminary data.</text>
</comment>
<dbReference type="AlphaFoldDB" id="A0A699IDR7"/>
<reference evidence="2" key="1">
    <citation type="journal article" date="2019" name="Sci. Rep.">
        <title>Draft genome of Tanacetum cinerariifolium, the natural source of mosquito coil.</title>
        <authorList>
            <person name="Yamashiro T."/>
            <person name="Shiraishi A."/>
            <person name="Satake H."/>
            <person name="Nakayama K."/>
        </authorList>
    </citation>
    <scope>NUCLEOTIDE SEQUENCE</scope>
</reference>
<evidence type="ECO:0008006" key="3">
    <source>
        <dbReference type="Google" id="ProtNLM"/>
    </source>
</evidence>
<protein>
    <recommendedName>
        <fullName evidence="3">Integrase, catalytic region, zinc finger, CCHC-type, peptidase aspartic, catalytic</fullName>
    </recommendedName>
</protein>
<proteinExistence type="predicted"/>
<gene>
    <name evidence="2" type="ORF">Tci_510009</name>
</gene>
<evidence type="ECO:0000313" key="2">
    <source>
        <dbReference type="EMBL" id="GEZ38036.1"/>
    </source>
</evidence>
<accession>A0A699IDR7</accession>
<evidence type="ECO:0000256" key="1">
    <source>
        <dbReference type="SAM" id="MobiDB-lite"/>
    </source>
</evidence>
<feature type="compositionally biased region" description="Polar residues" evidence="1">
    <location>
        <begin position="216"/>
        <end position="227"/>
    </location>
</feature>
<feature type="region of interest" description="Disordered" evidence="1">
    <location>
        <begin position="216"/>
        <end position="237"/>
    </location>
</feature>
<dbReference type="EMBL" id="BKCJ010271998">
    <property type="protein sequence ID" value="GEZ38036.1"/>
    <property type="molecule type" value="Genomic_DNA"/>
</dbReference>